<protein>
    <submittedName>
        <fullName evidence="5">GntR family transcriptional regulator</fullName>
    </submittedName>
</protein>
<evidence type="ECO:0000256" key="1">
    <source>
        <dbReference type="ARBA" id="ARBA00023015"/>
    </source>
</evidence>
<organism evidence="5 6">
    <name type="scientific">Fodinicurvata halophila</name>
    <dbReference type="NCBI Taxonomy" id="1419723"/>
    <lineage>
        <taxon>Bacteria</taxon>
        <taxon>Pseudomonadati</taxon>
        <taxon>Pseudomonadota</taxon>
        <taxon>Alphaproteobacteria</taxon>
        <taxon>Rhodospirillales</taxon>
        <taxon>Rhodovibrionaceae</taxon>
        <taxon>Fodinicurvata</taxon>
    </lineage>
</organism>
<dbReference type="PANTHER" id="PTHR43537:SF45">
    <property type="entry name" value="GNTR FAMILY REGULATORY PROTEIN"/>
    <property type="match status" value="1"/>
</dbReference>
<keyword evidence="6" id="KW-1185">Reference proteome</keyword>
<evidence type="ECO:0000259" key="4">
    <source>
        <dbReference type="PROSITE" id="PS50949"/>
    </source>
</evidence>
<dbReference type="PANTHER" id="PTHR43537">
    <property type="entry name" value="TRANSCRIPTIONAL REGULATOR, GNTR FAMILY"/>
    <property type="match status" value="1"/>
</dbReference>
<keyword evidence="3" id="KW-0804">Transcription</keyword>
<gene>
    <name evidence="5" type="ORF">ACFOW6_15130</name>
</gene>
<reference evidence="6" key="1">
    <citation type="journal article" date="2019" name="Int. J. Syst. Evol. Microbiol.">
        <title>The Global Catalogue of Microorganisms (GCM) 10K type strain sequencing project: providing services to taxonomists for standard genome sequencing and annotation.</title>
        <authorList>
            <consortium name="The Broad Institute Genomics Platform"/>
            <consortium name="The Broad Institute Genome Sequencing Center for Infectious Disease"/>
            <person name="Wu L."/>
            <person name="Ma J."/>
        </authorList>
    </citation>
    <scope>NUCLEOTIDE SEQUENCE [LARGE SCALE GENOMIC DNA]</scope>
    <source>
        <strain evidence="6">CECT 8472</strain>
    </source>
</reference>
<dbReference type="SMART" id="SM00895">
    <property type="entry name" value="FCD"/>
    <property type="match status" value="1"/>
</dbReference>
<dbReference type="InterPro" id="IPR036390">
    <property type="entry name" value="WH_DNA-bd_sf"/>
</dbReference>
<accession>A0ABV8UNM2</accession>
<sequence length="235" mass="25175">MEPLAQHPALIDQVYEKLLQAITAGEIQPGERLAQEKLAARLGVSRQPVSHALAMLKKQGLLTELGRKGLQVAPLDAERIRAFYQLRVALDGLAAQLAARRAAKLSDHERDRLRTILAEGRAALMSGEAAPLVSADHAFHALLYRLSGNAVVIETAEQSWPHLRRALSVALARSPANPRVWDEHAEIAEAVLAGHAAQAKSLAEVHAARAGNEIWQRLQDAGAVDGASPNGNAGP</sequence>
<evidence type="ECO:0000256" key="2">
    <source>
        <dbReference type="ARBA" id="ARBA00023125"/>
    </source>
</evidence>
<dbReference type="Gene3D" id="1.20.120.530">
    <property type="entry name" value="GntR ligand-binding domain-like"/>
    <property type="match status" value="1"/>
</dbReference>
<dbReference type="InterPro" id="IPR008920">
    <property type="entry name" value="TF_FadR/GntR_C"/>
</dbReference>
<dbReference type="Proteomes" id="UP001595799">
    <property type="component" value="Unassembled WGS sequence"/>
</dbReference>
<dbReference type="CDD" id="cd07377">
    <property type="entry name" value="WHTH_GntR"/>
    <property type="match status" value="1"/>
</dbReference>
<dbReference type="RefSeq" id="WP_382423261.1">
    <property type="nucleotide sequence ID" value="NZ_JBHSCW010000010.1"/>
</dbReference>
<dbReference type="InterPro" id="IPR036388">
    <property type="entry name" value="WH-like_DNA-bd_sf"/>
</dbReference>
<feature type="domain" description="HTH gntR-type" evidence="4">
    <location>
        <begin position="8"/>
        <end position="75"/>
    </location>
</feature>
<dbReference type="SUPFAM" id="SSF48008">
    <property type="entry name" value="GntR ligand-binding domain-like"/>
    <property type="match status" value="1"/>
</dbReference>
<evidence type="ECO:0000313" key="6">
    <source>
        <dbReference type="Proteomes" id="UP001595799"/>
    </source>
</evidence>
<dbReference type="PROSITE" id="PS50949">
    <property type="entry name" value="HTH_GNTR"/>
    <property type="match status" value="1"/>
</dbReference>
<dbReference type="EMBL" id="JBHSCW010000010">
    <property type="protein sequence ID" value="MFC4352883.1"/>
    <property type="molecule type" value="Genomic_DNA"/>
</dbReference>
<proteinExistence type="predicted"/>
<name>A0ABV8UNM2_9PROT</name>
<dbReference type="Pfam" id="PF07729">
    <property type="entry name" value="FCD"/>
    <property type="match status" value="1"/>
</dbReference>
<comment type="caution">
    <text evidence="5">The sequence shown here is derived from an EMBL/GenBank/DDBJ whole genome shotgun (WGS) entry which is preliminary data.</text>
</comment>
<keyword evidence="2" id="KW-0238">DNA-binding</keyword>
<dbReference type="SMART" id="SM00345">
    <property type="entry name" value="HTH_GNTR"/>
    <property type="match status" value="1"/>
</dbReference>
<dbReference type="Gene3D" id="1.10.10.10">
    <property type="entry name" value="Winged helix-like DNA-binding domain superfamily/Winged helix DNA-binding domain"/>
    <property type="match status" value="1"/>
</dbReference>
<evidence type="ECO:0000256" key="3">
    <source>
        <dbReference type="ARBA" id="ARBA00023163"/>
    </source>
</evidence>
<dbReference type="InterPro" id="IPR011711">
    <property type="entry name" value="GntR_C"/>
</dbReference>
<keyword evidence="1" id="KW-0805">Transcription regulation</keyword>
<dbReference type="Pfam" id="PF00392">
    <property type="entry name" value="GntR"/>
    <property type="match status" value="1"/>
</dbReference>
<dbReference type="InterPro" id="IPR000524">
    <property type="entry name" value="Tscrpt_reg_HTH_GntR"/>
</dbReference>
<evidence type="ECO:0000313" key="5">
    <source>
        <dbReference type="EMBL" id="MFC4352883.1"/>
    </source>
</evidence>
<dbReference type="SUPFAM" id="SSF46785">
    <property type="entry name" value="Winged helix' DNA-binding domain"/>
    <property type="match status" value="1"/>
</dbReference>